<organism evidence="2">
    <name type="scientific">Phaffia rhodozyma</name>
    <name type="common">Yeast</name>
    <name type="synonym">Xanthophyllomyces dendrorhous</name>
    <dbReference type="NCBI Taxonomy" id="264483"/>
    <lineage>
        <taxon>Eukaryota</taxon>
        <taxon>Fungi</taxon>
        <taxon>Dikarya</taxon>
        <taxon>Basidiomycota</taxon>
        <taxon>Agaricomycotina</taxon>
        <taxon>Tremellomycetes</taxon>
        <taxon>Cystofilobasidiales</taxon>
        <taxon>Mrakiaceae</taxon>
        <taxon>Phaffia</taxon>
    </lineage>
</organism>
<evidence type="ECO:0000256" key="1">
    <source>
        <dbReference type="SAM" id="Phobius"/>
    </source>
</evidence>
<accession>A0A0F7SJA9</accession>
<name>A0A0F7SJA9_PHARH</name>
<keyword evidence="1" id="KW-0472">Membrane</keyword>
<proteinExistence type="predicted"/>
<dbReference type="EMBL" id="LN483345">
    <property type="protein sequence ID" value="CDZ98520.1"/>
    <property type="molecule type" value="Genomic_DNA"/>
</dbReference>
<dbReference type="AlphaFoldDB" id="A0A0F7SJA9"/>
<evidence type="ECO:0000313" key="2">
    <source>
        <dbReference type="EMBL" id="CDZ98520.1"/>
    </source>
</evidence>
<keyword evidence="1" id="KW-0812">Transmembrane</keyword>
<protein>
    <submittedName>
        <fullName evidence="2">Uncharacterized protein</fullName>
    </submittedName>
</protein>
<sequence>MHANLSVSSSDTHANTQLNTTYVFSSPSTYDFFFSFAITTPIFFAPYIMISFLSPYSSWFLIREKKKLLPELRPSGTENERKEISEE</sequence>
<feature type="transmembrane region" description="Helical" evidence="1">
    <location>
        <begin position="32"/>
        <end position="56"/>
    </location>
</feature>
<keyword evidence="1" id="KW-1133">Transmembrane helix</keyword>
<reference evidence="2" key="1">
    <citation type="submission" date="2014-08" db="EMBL/GenBank/DDBJ databases">
        <authorList>
            <person name="Sharma Rahul"/>
            <person name="Thines Marco"/>
        </authorList>
    </citation>
    <scope>NUCLEOTIDE SEQUENCE</scope>
</reference>